<feature type="region of interest" description="Disordered" evidence="1">
    <location>
        <begin position="186"/>
        <end position="205"/>
    </location>
</feature>
<organism evidence="3 4">
    <name type="scientific">Actinomadura gamaensis</name>
    <dbReference type="NCBI Taxonomy" id="1763541"/>
    <lineage>
        <taxon>Bacteria</taxon>
        <taxon>Bacillati</taxon>
        <taxon>Actinomycetota</taxon>
        <taxon>Actinomycetes</taxon>
        <taxon>Streptosporangiales</taxon>
        <taxon>Thermomonosporaceae</taxon>
        <taxon>Actinomadura</taxon>
    </lineage>
</organism>
<sequence length="358" mass="38520">MDELQMIASLLDEEPSAHGGQDGRRKLTREIASQGARTPRRRLSARPRFALFGGFGLAGAAAAVAGAVLLSSGTTPRAPDRHAAPQSAARLMLAAAESADHEPAQRTGRYWQVQFEESGRLVEEGKLYDFSRRRGYYDAGPNREAWLTERMVSKRFAGTTDEKGARSQQLDTFTWTKAMLAPGTLFRTASGGSTPEGAKVNADMRDLPADPGALKTALKRLLDKQWPGADLTEWLFANAGPILTGPVGPGVRGAVFRLLAEDPELRAEGTVTDPLNRPGTAFSLRSGGGDMVTDDRLIIDTRTGRLLASQSVLAGPSSAWPGKKPGYVMHSSTVRSYGWTDSVPDYPAPKYDGPPLKD</sequence>
<proteinExistence type="predicted"/>
<keyword evidence="2" id="KW-0812">Transmembrane</keyword>
<keyword evidence="2" id="KW-0472">Membrane</keyword>
<dbReference type="NCBIfam" id="NF038083">
    <property type="entry name" value="CU044_5270_fam"/>
    <property type="match status" value="1"/>
</dbReference>
<feature type="region of interest" description="Disordered" evidence="1">
    <location>
        <begin position="8"/>
        <end position="40"/>
    </location>
</feature>
<dbReference type="Proteomes" id="UP001595872">
    <property type="component" value="Unassembled WGS sequence"/>
</dbReference>
<dbReference type="InterPro" id="IPR047789">
    <property type="entry name" value="CU044_5270-like"/>
</dbReference>
<gene>
    <name evidence="3" type="ORF">ACFPCY_34385</name>
</gene>
<evidence type="ECO:0000256" key="1">
    <source>
        <dbReference type="SAM" id="MobiDB-lite"/>
    </source>
</evidence>
<evidence type="ECO:0000313" key="4">
    <source>
        <dbReference type="Proteomes" id="UP001595872"/>
    </source>
</evidence>
<name>A0ABV9U9C1_9ACTN</name>
<protein>
    <submittedName>
        <fullName evidence="3">CU044_5270 family protein</fullName>
    </submittedName>
</protein>
<comment type="caution">
    <text evidence="3">The sequence shown here is derived from an EMBL/GenBank/DDBJ whole genome shotgun (WGS) entry which is preliminary data.</text>
</comment>
<accession>A0ABV9U9C1</accession>
<feature type="region of interest" description="Disordered" evidence="1">
    <location>
        <begin position="338"/>
        <end position="358"/>
    </location>
</feature>
<dbReference type="RefSeq" id="WP_378262333.1">
    <property type="nucleotide sequence ID" value="NZ_JBHSIT010000012.1"/>
</dbReference>
<keyword evidence="2" id="KW-1133">Transmembrane helix</keyword>
<evidence type="ECO:0000256" key="2">
    <source>
        <dbReference type="SAM" id="Phobius"/>
    </source>
</evidence>
<reference evidence="4" key="1">
    <citation type="journal article" date="2019" name="Int. J. Syst. Evol. Microbiol.">
        <title>The Global Catalogue of Microorganisms (GCM) 10K type strain sequencing project: providing services to taxonomists for standard genome sequencing and annotation.</title>
        <authorList>
            <consortium name="The Broad Institute Genomics Platform"/>
            <consortium name="The Broad Institute Genome Sequencing Center for Infectious Disease"/>
            <person name="Wu L."/>
            <person name="Ma J."/>
        </authorList>
    </citation>
    <scope>NUCLEOTIDE SEQUENCE [LARGE SCALE GENOMIC DNA]</scope>
    <source>
        <strain evidence="4">KLKA75</strain>
    </source>
</reference>
<evidence type="ECO:0000313" key="3">
    <source>
        <dbReference type="EMBL" id="MFC4912431.1"/>
    </source>
</evidence>
<dbReference type="EMBL" id="JBHSIT010000012">
    <property type="protein sequence ID" value="MFC4912431.1"/>
    <property type="molecule type" value="Genomic_DNA"/>
</dbReference>
<feature type="transmembrane region" description="Helical" evidence="2">
    <location>
        <begin position="49"/>
        <end position="70"/>
    </location>
</feature>
<keyword evidence="4" id="KW-1185">Reference proteome</keyword>